<dbReference type="Gene3D" id="3.80.10.10">
    <property type="entry name" value="Ribonuclease Inhibitor"/>
    <property type="match status" value="1"/>
</dbReference>
<dbReference type="SUPFAM" id="SSF52058">
    <property type="entry name" value="L domain-like"/>
    <property type="match status" value="1"/>
</dbReference>
<gene>
    <name evidence="2" type="ORF">CLUMA_CG016958</name>
</gene>
<dbReference type="EMBL" id="CVRI01000059">
    <property type="protein sequence ID" value="CRL03190.1"/>
    <property type="molecule type" value="Genomic_DNA"/>
</dbReference>
<keyword evidence="1" id="KW-0812">Transmembrane</keyword>
<evidence type="ECO:0000313" key="3">
    <source>
        <dbReference type="Proteomes" id="UP000183832"/>
    </source>
</evidence>
<accession>A0A1J1IVM2</accession>
<keyword evidence="1" id="KW-0472">Membrane</keyword>
<sequence length="285" mass="32443">MAESYLVLRYEVIIFYFIEILKIKLFDVKLLSERFQLLLLPLSVELLAVSIFVLVLSLLSLSDELTIDCQYSVRSHWTVTNVYQCTGRINFIGDPQNITAVTDNHTGRNNSDVLGLVIQNQITGFIPKNIDQFFPNLISLSFIGTGIESLYSSDLKVFPNLTQIDFTNNLIRQLNFHVFDENLALMAINFQSNPLVHIGHGVFDVLNRLVSINTVGTCHSIRTVLFEIPNFYQFCPASFPMIETEILTGENFDKAVDKKISRSLSDFYAEKKDEDDSLIVSEPRK</sequence>
<feature type="transmembrane region" description="Helical" evidence="1">
    <location>
        <begin position="37"/>
        <end position="61"/>
    </location>
</feature>
<dbReference type="InterPro" id="IPR032675">
    <property type="entry name" value="LRR_dom_sf"/>
</dbReference>
<proteinExistence type="predicted"/>
<dbReference type="AlphaFoldDB" id="A0A1J1IVM2"/>
<name>A0A1J1IVM2_9DIPT</name>
<dbReference type="OrthoDB" id="7789549at2759"/>
<evidence type="ECO:0000256" key="1">
    <source>
        <dbReference type="SAM" id="Phobius"/>
    </source>
</evidence>
<protein>
    <submittedName>
        <fullName evidence="2">CLUMA_CG016958, isoform A</fullName>
    </submittedName>
</protein>
<keyword evidence="3" id="KW-1185">Reference proteome</keyword>
<reference evidence="2 3" key="1">
    <citation type="submission" date="2015-04" db="EMBL/GenBank/DDBJ databases">
        <authorList>
            <person name="Syromyatnikov M.Y."/>
            <person name="Popov V.N."/>
        </authorList>
    </citation>
    <scope>NUCLEOTIDE SEQUENCE [LARGE SCALE GENOMIC DNA]</scope>
</reference>
<organism evidence="2 3">
    <name type="scientific">Clunio marinus</name>
    <dbReference type="NCBI Taxonomy" id="568069"/>
    <lineage>
        <taxon>Eukaryota</taxon>
        <taxon>Metazoa</taxon>
        <taxon>Ecdysozoa</taxon>
        <taxon>Arthropoda</taxon>
        <taxon>Hexapoda</taxon>
        <taxon>Insecta</taxon>
        <taxon>Pterygota</taxon>
        <taxon>Neoptera</taxon>
        <taxon>Endopterygota</taxon>
        <taxon>Diptera</taxon>
        <taxon>Nematocera</taxon>
        <taxon>Chironomoidea</taxon>
        <taxon>Chironomidae</taxon>
        <taxon>Clunio</taxon>
    </lineage>
</organism>
<dbReference type="Proteomes" id="UP000183832">
    <property type="component" value="Unassembled WGS sequence"/>
</dbReference>
<evidence type="ECO:0000313" key="2">
    <source>
        <dbReference type="EMBL" id="CRL03190.1"/>
    </source>
</evidence>
<keyword evidence="1" id="KW-1133">Transmembrane helix</keyword>